<name>A0A3P7L7G5_DIBLA</name>
<dbReference type="AlphaFoldDB" id="A0A3P7L7G5"/>
<gene>
    <name evidence="1" type="ORF">DILT_LOCUS5181</name>
</gene>
<dbReference type="Proteomes" id="UP000281553">
    <property type="component" value="Unassembled WGS sequence"/>
</dbReference>
<sequence>MKVTWLAKRSNLVTLSRSKAGLSVRKLFDNESPLGLFLRWTAGGKDSRGLDNQLDVRTERFNGLLAKKRLVLQENETGDIEVCAYLGSLLTVAPPPPPVCPYVDFAP</sequence>
<dbReference type="EMBL" id="UYRU01046869">
    <property type="protein sequence ID" value="VDN09350.1"/>
    <property type="molecule type" value="Genomic_DNA"/>
</dbReference>
<organism evidence="1 2">
    <name type="scientific">Dibothriocephalus latus</name>
    <name type="common">Fish tapeworm</name>
    <name type="synonym">Diphyllobothrium latum</name>
    <dbReference type="NCBI Taxonomy" id="60516"/>
    <lineage>
        <taxon>Eukaryota</taxon>
        <taxon>Metazoa</taxon>
        <taxon>Spiralia</taxon>
        <taxon>Lophotrochozoa</taxon>
        <taxon>Platyhelminthes</taxon>
        <taxon>Cestoda</taxon>
        <taxon>Eucestoda</taxon>
        <taxon>Diphyllobothriidea</taxon>
        <taxon>Diphyllobothriidae</taxon>
        <taxon>Dibothriocephalus</taxon>
    </lineage>
</organism>
<evidence type="ECO:0000313" key="2">
    <source>
        <dbReference type="Proteomes" id="UP000281553"/>
    </source>
</evidence>
<reference evidence="1 2" key="1">
    <citation type="submission" date="2018-11" db="EMBL/GenBank/DDBJ databases">
        <authorList>
            <consortium name="Pathogen Informatics"/>
        </authorList>
    </citation>
    <scope>NUCLEOTIDE SEQUENCE [LARGE SCALE GENOMIC DNA]</scope>
</reference>
<evidence type="ECO:0000313" key="1">
    <source>
        <dbReference type="EMBL" id="VDN09350.1"/>
    </source>
</evidence>
<feature type="non-terminal residue" evidence="1">
    <location>
        <position position="107"/>
    </location>
</feature>
<accession>A0A3P7L7G5</accession>
<keyword evidence="2" id="KW-1185">Reference proteome</keyword>
<dbReference type="OrthoDB" id="74314at2759"/>
<proteinExistence type="predicted"/>
<protein>
    <submittedName>
        <fullName evidence="1">Uncharacterized protein</fullName>
    </submittedName>
</protein>